<gene>
    <name evidence="2" type="ORF">GCM10023352_17350</name>
</gene>
<feature type="chain" id="PRO_5045122774" evidence="1">
    <location>
        <begin position="27"/>
        <end position="60"/>
    </location>
</feature>
<evidence type="ECO:0000313" key="3">
    <source>
        <dbReference type="Proteomes" id="UP001500187"/>
    </source>
</evidence>
<name>A0ABP9BNG7_9MICC</name>
<accession>A0ABP9BNG7</accession>
<evidence type="ECO:0000256" key="1">
    <source>
        <dbReference type="SAM" id="SignalP"/>
    </source>
</evidence>
<sequence length="60" mass="6307">MKNIRKVLAVTSIVSALTLGFSPAHAATLPQDTDVKASPASASSMSPTFFHWLCKSGICD</sequence>
<feature type="signal peptide" evidence="1">
    <location>
        <begin position="1"/>
        <end position="26"/>
    </location>
</feature>
<dbReference type="EMBL" id="BAABKP010000003">
    <property type="protein sequence ID" value="GAA4798159.1"/>
    <property type="molecule type" value="Genomic_DNA"/>
</dbReference>
<evidence type="ECO:0000313" key="2">
    <source>
        <dbReference type="EMBL" id="GAA4798159.1"/>
    </source>
</evidence>
<organism evidence="2 3">
    <name type="scientific">Rothia endophytica</name>
    <dbReference type="NCBI Taxonomy" id="1324766"/>
    <lineage>
        <taxon>Bacteria</taxon>
        <taxon>Bacillati</taxon>
        <taxon>Actinomycetota</taxon>
        <taxon>Actinomycetes</taxon>
        <taxon>Micrococcales</taxon>
        <taxon>Micrococcaceae</taxon>
        <taxon>Rothia</taxon>
    </lineage>
</organism>
<proteinExistence type="predicted"/>
<keyword evidence="3" id="KW-1185">Reference proteome</keyword>
<dbReference type="Proteomes" id="UP001500187">
    <property type="component" value="Unassembled WGS sequence"/>
</dbReference>
<keyword evidence="1" id="KW-0732">Signal</keyword>
<comment type="caution">
    <text evidence="2">The sequence shown here is derived from an EMBL/GenBank/DDBJ whole genome shotgun (WGS) entry which is preliminary data.</text>
</comment>
<reference evidence="3" key="1">
    <citation type="journal article" date="2019" name="Int. J. Syst. Evol. Microbiol.">
        <title>The Global Catalogue of Microorganisms (GCM) 10K type strain sequencing project: providing services to taxonomists for standard genome sequencing and annotation.</title>
        <authorList>
            <consortium name="The Broad Institute Genomics Platform"/>
            <consortium name="The Broad Institute Genome Sequencing Center for Infectious Disease"/>
            <person name="Wu L."/>
            <person name="Ma J."/>
        </authorList>
    </citation>
    <scope>NUCLEOTIDE SEQUENCE [LARGE SCALE GENOMIC DNA]</scope>
    <source>
        <strain evidence="3">JCM 18541</strain>
    </source>
</reference>
<protein>
    <submittedName>
        <fullName evidence="2">Uncharacterized protein</fullName>
    </submittedName>
</protein>